<dbReference type="Pfam" id="PF20329">
    <property type="entry name" value="DUF6624"/>
    <property type="match status" value="1"/>
</dbReference>
<protein>
    <recommendedName>
        <fullName evidence="3">Lipoprotein</fullName>
    </recommendedName>
</protein>
<reference evidence="1" key="2">
    <citation type="submission" date="2023-01" db="EMBL/GenBank/DDBJ databases">
        <title>Draft genome sequence of Algimonas porphyrae strain NBRC 108216.</title>
        <authorList>
            <person name="Sun Q."/>
            <person name="Mori K."/>
        </authorList>
    </citation>
    <scope>NUCLEOTIDE SEQUENCE</scope>
    <source>
        <strain evidence="1">NBRC 108216</strain>
    </source>
</reference>
<gene>
    <name evidence="1" type="ORF">GCM10007854_06580</name>
</gene>
<sequence>MGNEITKTVTCLSIALVLCGCEATIETPFAEPIGFNATPYCDVDRGAELVIPDAIKDVIAAETVDEDALANAVLVRSAMRMAHGSPSTEACQATFAAGDVTFRWQLSAAQDDHATRGGFDPAQDEDILAVQTDITRLWREDQAARHAMIGLRKLDETDTTKWAQSRAVAHGTRIDAMATTAIADYADRYGWIDTKRFGESVSAHAWILVQHADDHPEFQADILARMKSYVDRGETSLRNYAYLWDRVAVNTGQLQRYGTQPNWECDENGKMELRPLENPETVNERRAEMGLNTVEEGLASMEANVCG</sequence>
<reference evidence="1" key="1">
    <citation type="journal article" date="2014" name="Int. J. Syst. Evol. Microbiol.">
        <title>Complete genome of a new Firmicutes species belonging to the dominant human colonic microbiota ('Ruminococcus bicirculans') reveals two chromosomes and a selective capacity to utilize plant glucans.</title>
        <authorList>
            <consortium name="NISC Comparative Sequencing Program"/>
            <person name="Wegmann U."/>
            <person name="Louis P."/>
            <person name="Goesmann A."/>
            <person name="Henrissat B."/>
            <person name="Duncan S.H."/>
            <person name="Flint H.J."/>
        </authorList>
    </citation>
    <scope>NUCLEOTIDE SEQUENCE</scope>
    <source>
        <strain evidence="1">NBRC 108216</strain>
    </source>
</reference>
<keyword evidence="2" id="KW-1185">Reference proteome</keyword>
<evidence type="ECO:0000313" key="2">
    <source>
        <dbReference type="Proteomes" id="UP001161390"/>
    </source>
</evidence>
<dbReference type="Proteomes" id="UP001161390">
    <property type="component" value="Unassembled WGS sequence"/>
</dbReference>
<name>A0ABQ5UYR2_9PROT</name>
<dbReference type="EMBL" id="BSNJ01000001">
    <property type="protein sequence ID" value="GLQ19703.1"/>
    <property type="molecule type" value="Genomic_DNA"/>
</dbReference>
<proteinExistence type="predicted"/>
<organism evidence="1 2">
    <name type="scientific">Algimonas porphyrae</name>
    <dbReference type="NCBI Taxonomy" id="1128113"/>
    <lineage>
        <taxon>Bacteria</taxon>
        <taxon>Pseudomonadati</taxon>
        <taxon>Pseudomonadota</taxon>
        <taxon>Alphaproteobacteria</taxon>
        <taxon>Maricaulales</taxon>
        <taxon>Robiginitomaculaceae</taxon>
        <taxon>Algimonas</taxon>
    </lineage>
</organism>
<dbReference type="InterPro" id="IPR046732">
    <property type="entry name" value="DUF6624"/>
</dbReference>
<dbReference type="PROSITE" id="PS51257">
    <property type="entry name" value="PROKAR_LIPOPROTEIN"/>
    <property type="match status" value="1"/>
</dbReference>
<accession>A0ABQ5UYR2</accession>
<evidence type="ECO:0000313" key="1">
    <source>
        <dbReference type="EMBL" id="GLQ19703.1"/>
    </source>
</evidence>
<evidence type="ECO:0008006" key="3">
    <source>
        <dbReference type="Google" id="ProtNLM"/>
    </source>
</evidence>
<comment type="caution">
    <text evidence="1">The sequence shown here is derived from an EMBL/GenBank/DDBJ whole genome shotgun (WGS) entry which is preliminary data.</text>
</comment>